<dbReference type="KEGG" id="mpec:B9O19_00516"/>
<evidence type="ECO:0000256" key="1">
    <source>
        <dbReference type="ARBA" id="ARBA00022801"/>
    </source>
</evidence>
<dbReference type="PANTHER" id="PTHR46470">
    <property type="entry name" value="N-ACYLNEURAMINATE-9-PHOSPHATASE"/>
    <property type="match status" value="1"/>
</dbReference>
<dbReference type="InterPro" id="IPR006549">
    <property type="entry name" value="HAD-SF_hydro_IIIA"/>
</dbReference>
<keyword evidence="1 3" id="KW-0378">Hydrolase</keyword>
<dbReference type="GO" id="GO:0046380">
    <property type="term" value="P:N-acetylneuraminate biosynthetic process"/>
    <property type="evidence" value="ECO:0007669"/>
    <property type="project" value="TreeGrafter"/>
</dbReference>
<dbReference type="SUPFAM" id="SSF56784">
    <property type="entry name" value="HAD-like"/>
    <property type="match status" value="1"/>
</dbReference>
<evidence type="ECO:0000313" key="4">
    <source>
        <dbReference type="Proteomes" id="UP000235589"/>
    </source>
</evidence>
<dbReference type="Pfam" id="PF09419">
    <property type="entry name" value="PGP_phosphatase"/>
    <property type="match status" value="1"/>
</dbReference>
<dbReference type="RefSeq" id="WP_102364982.1">
    <property type="nucleotide sequence ID" value="NZ_CP020991.1"/>
</dbReference>
<dbReference type="GeneID" id="98061937"/>
<dbReference type="GO" id="GO:0050124">
    <property type="term" value="F:N-acylneuraminate-9-phosphatase activity"/>
    <property type="evidence" value="ECO:0007669"/>
    <property type="project" value="TreeGrafter"/>
</dbReference>
<dbReference type="GO" id="GO:0008962">
    <property type="term" value="F:phosphatidylglycerophosphatase activity"/>
    <property type="evidence" value="ECO:0007669"/>
    <property type="project" value="InterPro"/>
</dbReference>
<dbReference type="CDD" id="cd16416">
    <property type="entry name" value="HAD_BsYqeG-like"/>
    <property type="match status" value="1"/>
</dbReference>
<dbReference type="NCBIfam" id="TIGR01662">
    <property type="entry name" value="HAD-SF-IIIA"/>
    <property type="match status" value="1"/>
</dbReference>
<evidence type="ECO:0000256" key="2">
    <source>
        <dbReference type="ARBA" id="ARBA00022842"/>
    </source>
</evidence>
<dbReference type="EMBL" id="CP020991">
    <property type="protein sequence ID" value="AUO18699.1"/>
    <property type="molecule type" value="Genomic_DNA"/>
</dbReference>
<dbReference type="PANTHER" id="PTHR46470:SF3">
    <property type="entry name" value="N-ACYLNEURAMINATE-9-PHOSPHATASE"/>
    <property type="match status" value="1"/>
</dbReference>
<dbReference type="AlphaFoldDB" id="A0A2K9P1K8"/>
<dbReference type="OrthoDB" id="9787572at2"/>
<protein>
    <submittedName>
        <fullName evidence="3">Hydrolase, HAD subfamily IIIA</fullName>
    </submittedName>
</protein>
<evidence type="ECO:0000313" key="3">
    <source>
        <dbReference type="EMBL" id="AUO18699.1"/>
    </source>
</evidence>
<reference evidence="3 4" key="1">
    <citation type="submission" date="2017-04" db="EMBL/GenBank/DDBJ databases">
        <title>Monoglobus pectinilyticus 14 draft genome.</title>
        <authorList>
            <person name="Kim C."/>
            <person name="Rosendale D.I."/>
            <person name="Kelly W.J."/>
            <person name="Tannock G.W."/>
            <person name="Patchett M.L."/>
            <person name="Jordens J.Z."/>
        </authorList>
    </citation>
    <scope>NUCLEOTIDE SEQUENCE [LARGE SCALE GENOMIC DNA]</scope>
    <source>
        <strain evidence="3 4">14</strain>
    </source>
</reference>
<dbReference type="Gene3D" id="3.40.50.1000">
    <property type="entry name" value="HAD superfamily/HAD-like"/>
    <property type="match status" value="1"/>
</dbReference>
<organism evidence="3 4">
    <name type="scientific">Monoglobus pectinilyticus</name>
    <dbReference type="NCBI Taxonomy" id="1981510"/>
    <lineage>
        <taxon>Bacteria</taxon>
        <taxon>Bacillati</taxon>
        <taxon>Bacillota</taxon>
        <taxon>Clostridia</taxon>
        <taxon>Monoglobales</taxon>
        <taxon>Monoglobaceae</taxon>
        <taxon>Monoglobus</taxon>
    </lineage>
</organism>
<gene>
    <name evidence="3" type="ORF">B9O19_00516</name>
</gene>
<proteinExistence type="predicted"/>
<dbReference type="InterPro" id="IPR036412">
    <property type="entry name" value="HAD-like_sf"/>
</dbReference>
<dbReference type="Proteomes" id="UP000235589">
    <property type="component" value="Chromosome"/>
</dbReference>
<dbReference type="InterPro" id="IPR051400">
    <property type="entry name" value="HAD-like_hydrolase"/>
</dbReference>
<dbReference type="NCBIfam" id="TIGR01668">
    <property type="entry name" value="YqeG_hyp_ppase"/>
    <property type="match status" value="1"/>
</dbReference>
<sequence>MGRFKDKFKPDIFCDDVYTLDIECLKKIGIKAIIFDIDNTLVTYDDLKAPEHTKKWFEMLHQNNILTCLVSNNNKERVENFAKSLNEPYFYAALKPKKKYIIKACDVIGVSPNEAALVGDQLFTDIYGGNRLGMYTIMVKAISDKENWFVHFKRSLEKYFLKEWF</sequence>
<dbReference type="InterPro" id="IPR010021">
    <property type="entry name" value="PGPP1/Gep4"/>
</dbReference>
<keyword evidence="4" id="KW-1185">Reference proteome</keyword>
<dbReference type="InterPro" id="IPR027706">
    <property type="entry name" value="PGP_Pase"/>
</dbReference>
<accession>A0A2K9P1K8</accession>
<dbReference type="InterPro" id="IPR023214">
    <property type="entry name" value="HAD_sf"/>
</dbReference>
<name>A0A2K9P1K8_9FIRM</name>
<keyword evidence="2" id="KW-0460">Magnesium</keyword>